<evidence type="ECO:0000259" key="1">
    <source>
        <dbReference type="PROSITE" id="PS51781"/>
    </source>
</evidence>
<dbReference type="PROSITE" id="PS51257">
    <property type="entry name" value="PROKAR_LIPOPROTEIN"/>
    <property type="match status" value="1"/>
</dbReference>
<dbReference type="eggNOG" id="ENOG5031D5F">
    <property type="taxonomic scope" value="Bacteria"/>
</dbReference>
<dbReference type="InterPro" id="IPR003646">
    <property type="entry name" value="SH3-like_bac-type"/>
</dbReference>
<dbReference type="PATRIC" id="fig|1125699.3.peg.186"/>
<dbReference type="Proteomes" id="UP000014541">
    <property type="component" value="Unassembled WGS sequence"/>
</dbReference>
<dbReference type="EMBL" id="ATFF01000002">
    <property type="protein sequence ID" value="EPF32191.1"/>
    <property type="molecule type" value="Genomic_DNA"/>
</dbReference>
<proteinExistence type="predicted"/>
<reference evidence="2 3" key="1">
    <citation type="submission" date="2013-04" db="EMBL/GenBank/DDBJ databases">
        <title>The Genome Sequence of Treponema maltophilum ATCC 51939.</title>
        <authorList>
            <consortium name="The Broad Institute Genomics Platform"/>
            <person name="Earl A."/>
            <person name="Ward D."/>
            <person name="Feldgarden M."/>
            <person name="Gevers D."/>
            <person name="Leonetti C."/>
            <person name="Blanton J.M."/>
            <person name="Dewhirst F.E."/>
            <person name="Izard J."/>
            <person name="Walker B."/>
            <person name="Young S."/>
            <person name="Zeng Q."/>
            <person name="Gargeya S."/>
            <person name="Fitzgerald M."/>
            <person name="Haas B."/>
            <person name="Abouelleil A."/>
            <person name="Allen A.W."/>
            <person name="Alvarado L."/>
            <person name="Arachchi H.M."/>
            <person name="Berlin A.M."/>
            <person name="Chapman S.B."/>
            <person name="Gainer-Dewar J."/>
            <person name="Goldberg J."/>
            <person name="Griggs A."/>
            <person name="Gujja S."/>
            <person name="Hansen M."/>
            <person name="Howarth C."/>
            <person name="Imamovic A."/>
            <person name="Ireland A."/>
            <person name="Larimer J."/>
            <person name="McCowan C."/>
            <person name="Murphy C."/>
            <person name="Pearson M."/>
            <person name="Poon T.W."/>
            <person name="Priest M."/>
            <person name="Roberts A."/>
            <person name="Saif S."/>
            <person name="Shea T."/>
            <person name="Sisk P."/>
            <person name="Sykes S."/>
            <person name="Wortman J."/>
            <person name="Nusbaum C."/>
            <person name="Birren B."/>
        </authorList>
    </citation>
    <scope>NUCLEOTIDE SEQUENCE [LARGE SCALE GENOMIC DNA]</scope>
    <source>
        <strain evidence="2 3">ATCC 51939</strain>
    </source>
</reference>
<name>S3K5F0_TREMA</name>
<comment type="caution">
    <text evidence="2">The sequence shown here is derived from an EMBL/GenBank/DDBJ whole genome shotgun (WGS) entry which is preliminary data.</text>
</comment>
<evidence type="ECO:0000313" key="2">
    <source>
        <dbReference type="EMBL" id="EPF32191.1"/>
    </source>
</evidence>
<protein>
    <recommendedName>
        <fullName evidence="1">SH3b domain-containing protein</fullName>
    </recommendedName>
</protein>
<organism evidence="2 3">
    <name type="scientific">Treponema maltophilum ATCC 51939</name>
    <dbReference type="NCBI Taxonomy" id="1125699"/>
    <lineage>
        <taxon>Bacteria</taxon>
        <taxon>Pseudomonadati</taxon>
        <taxon>Spirochaetota</taxon>
        <taxon>Spirochaetia</taxon>
        <taxon>Spirochaetales</taxon>
        <taxon>Treponemataceae</taxon>
        <taxon>Treponema</taxon>
    </lineage>
</organism>
<gene>
    <name evidence="2" type="ORF">HMPREF9194_00186</name>
</gene>
<evidence type="ECO:0000313" key="3">
    <source>
        <dbReference type="Proteomes" id="UP000014541"/>
    </source>
</evidence>
<dbReference type="RefSeq" id="WP_016524488.1">
    <property type="nucleotide sequence ID" value="NZ_KE332518.1"/>
</dbReference>
<dbReference type="AlphaFoldDB" id="S3K5F0"/>
<dbReference type="OrthoDB" id="331906at2"/>
<dbReference type="STRING" id="1125699.HMPREF9194_00186"/>
<accession>S3K5F0</accession>
<dbReference type="HOGENOM" id="CLU_1015429_0_0_12"/>
<feature type="domain" description="SH3b" evidence="1">
    <location>
        <begin position="52"/>
        <end position="126"/>
    </location>
</feature>
<sequence length="274" mass="32553">MKEIIFTLITCFLLFSCSKTEKERNNSIIETEKSNATEIESNSNIDVNIVPGKYYRINSTEGLRVRESNSLTSYIINKYPDNFLVYVEEADKNPVEIDKITSVWVKIHHNNDKSGWVFGGYLKPLEKFPENSLDVNEYRYREYKSSYNDLKPSLLNNDWEYFYIFSKDYVGEPQQFSLDAYDMYTNIIYDEYKIFTGLYKDKESNEGYFIAKTDLQEKKLLELYSEESTSHLIVFLKPWNSEPEYISVGRWFNSEADFYISKNKISEKLYWKDE</sequence>
<dbReference type="PROSITE" id="PS51781">
    <property type="entry name" value="SH3B"/>
    <property type="match status" value="1"/>
</dbReference>
<keyword evidence="3" id="KW-1185">Reference proteome</keyword>
<dbReference type="Gene3D" id="2.30.30.40">
    <property type="entry name" value="SH3 Domains"/>
    <property type="match status" value="1"/>
</dbReference>